<dbReference type="Gene3D" id="3.40.50.150">
    <property type="entry name" value="Vaccinia Virus protein VP39"/>
    <property type="match status" value="1"/>
</dbReference>
<dbReference type="PANTHER" id="PTHR36112">
    <property type="entry name" value="RIBOSOMAL RNA SMALL SUBUNIT METHYLTRANSFERASE J"/>
    <property type="match status" value="1"/>
</dbReference>
<keyword evidence="1" id="KW-0489">Methyltransferase</keyword>
<dbReference type="EMBL" id="CP129118">
    <property type="protein sequence ID" value="WOV88974.1"/>
    <property type="molecule type" value="Genomic_DNA"/>
</dbReference>
<dbReference type="Pfam" id="PF04445">
    <property type="entry name" value="SAM_MT"/>
    <property type="match status" value="1"/>
</dbReference>
<name>A0ABZ0L8W3_9BACL</name>
<dbReference type="InterPro" id="IPR029063">
    <property type="entry name" value="SAM-dependent_MTases_sf"/>
</dbReference>
<evidence type="ECO:0000313" key="1">
    <source>
        <dbReference type="EMBL" id="WOV88974.1"/>
    </source>
</evidence>
<dbReference type="EC" id="2.1.1.-" evidence="1"/>
<gene>
    <name evidence="1" type="ORF">QWT69_07690</name>
</gene>
<keyword evidence="1" id="KW-0808">Transferase</keyword>
<accession>A0ABZ0L8W3</accession>
<dbReference type="PANTHER" id="PTHR36112:SF1">
    <property type="entry name" value="RIBOSOMAL RNA SMALL SUBUNIT METHYLTRANSFERASE J"/>
    <property type="match status" value="1"/>
</dbReference>
<dbReference type="Proteomes" id="UP001303902">
    <property type="component" value="Chromosome"/>
</dbReference>
<sequence length="259" mass="29340">MTTVITTAGRPDGKSVLLAEYAQRALGFRIVPRNKKSILRVQQEYNAHVLVAGKNRFEFFKIGMEKPFFFHPNSAAYRLKRLLKGGIDPLIEACDLQQGDEFLDCTLGLASDSIIASYKTGNSGRCIGIEADPTVAFITKYGLQHYLTESDALLHSMSSIEVVQNDAIDYLKLQRANSMDVVYIDPMFHAPIEESSNFTPLRQAGVHSNLTEEWVSEAYRVCRKRVVIKAHYDSIVFQDFGFIREERPNTKFHFGHLNK</sequence>
<proteinExistence type="predicted"/>
<evidence type="ECO:0000313" key="2">
    <source>
        <dbReference type="Proteomes" id="UP001303902"/>
    </source>
</evidence>
<dbReference type="GO" id="GO:0008168">
    <property type="term" value="F:methyltransferase activity"/>
    <property type="evidence" value="ECO:0007669"/>
    <property type="project" value="UniProtKB-KW"/>
</dbReference>
<keyword evidence="2" id="KW-1185">Reference proteome</keyword>
<dbReference type="SUPFAM" id="SSF53335">
    <property type="entry name" value="S-adenosyl-L-methionine-dependent methyltransferases"/>
    <property type="match status" value="1"/>
</dbReference>
<dbReference type="InterPro" id="IPR007536">
    <property type="entry name" value="16SrRNA_methylTrfase_J"/>
</dbReference>
<dbReference type="RefSeq" id="WP_317970574.1">
    <property type="nucleotide sequence ID" value="NZ_CP129118.1"/>
</dbReference>
<protein>
    <submittedName>
        <fullName evidence="1">Class I SAM-dependent methyltransferase</fullName>
        <ecNumber evidence="1">2.1.1.-</ecNumber>
    </submittedName>
</protein>
<organism evidence="1 2">
    <name type="scientific">Sporosarcina oncorhynchi</name>
    <dbReference type="NCBI Taxonomy" id="3056444"/>
    <lineage>
        <taxon>Bacteria</taxon>
        <taxon>Bacillati</taxon>
        <taxon>Bacillota</taxon>
        <taxon>Bacilli</taxon>
        <taxon>Bacillales</taxon>
        <taxon>Caryophanaceae</taxon>
        <taxon>Sporosarcina</taxon>
    </lineage>
</organism>
<reference evidence="1 2" key="1">
    <citation type="submission" date="2023-06" db="EMBL/GenBank/DDBJ databases">
        <title>Sporosarcina sp. nov., isolated from Korean tranditional fermented seafood 'Jeotgal'.</title>
        <authorList>
            <person name="Yang A.I."/>
            <person name="Shin N.-R."/>
        </authorList>
    </citation>
    <scope>NUCLEOTIDE SEQUENCE [LARGE SCALE GENOMIC DNA]</scope>
    <source>
        <strain evidence="1 2">T2O-4</strain>
    </source>
</reference>
<dbReference type="GO" id="GO:0032259">
    <property type="term" value="P:methylation"/>
    <property type="evidence" value="ECO:0007669"/>
    <property type="project" value="UniProtKB-KW"/>
</dbReference>